<organism evidence="3 4">
    <name type="scientific">Hevea brasiliensis</name>
    <name type="common">Para rubber tree</name>
    <name type="synonym">Siphonia brasiliensis</name>
    <dbReference type="NCBI Taxonomy" id="3981"/>
    <lineage>
        <taxon>Eukaryota</taxon>
        <taxon>Viridiplantae</taxon>
        <taxon>Streptophyta</taxon>
        <taxon>Embryophyta</taxon>
        <taxon>Tracheophyta</taxon>
        <taxon>Spermatophyta</taxon>
        <taxon>Magnoliopsida</taxon>
        <taxon>eudicotyledons</taxon>
        <taxon>Gunneridae</taxon>
        <taxon>Pentapetalae</taxon>
        <taxon>rosids</taxon>
        <taxon>fabids</taxon>
        <taxon>Malpighiales</taxon>
        <taxon>Euphorbiaceae</taxon>
        <taxon>Crotonoideae</taxon>
        <taxon>Micrandreae</taxon>
        <taxon>Hevea</taxon>
    </lineage>
</organism>
<feature type="region of interest" description="Disordered" evidence="1">
    <location>
        <begin position="738"/>
        <end position="771"/>
    </location>
</feature>
<feature type="compositionally biased region" description="Polar residues" evidence="1">
    <location>
        <begin position="762"/>
        <end position="771"/>
    </location>
</feature>
<reference evidence="3" key="1">
    <citation type="journal article" date="2023" name="Plant Biotechnol. J.">
        <title>Chromosome-level wild Hevea brasiliensis genome provides new tools for genomic-assisted breeding and valuable loci to elevate rubber yield.</title>
        <authorList>
            <person name="Cheng H."/>
            <person name="Song X."/>
            <person name="Hu Y."/>
            <person name="Wu T."/>
            <person name="Yang Q."/>
            <person name="An Z."/>
            <person name="Feng S."/>
            <person name="Deng Z."/>
            <person name="Wu W."/>
            <person name="Zeng X."/>
            <person name="Tu M."/>
            <person name="Wang X."/>
            <person name="Huang H."/>
        </authorList>
    </citation>
    <scope>NUCLEOTIDE SEQUENCE</scope>
    <source>
        <strain evidence="3">MT/VB/25A 57/8</strain>
    </source>
</reference>
<feature type="region of interest" description="Disordered" evidence="1">
    <location>
        <begin position="1"/>
        <end position="161"/>
    </location>
</feature>
<dbReference type="EMBL" id="JARPOI010000001">
    <property type="protein sequence ID" value="KAJ9190594.1"/>
    <property type="molecule type" value="Genomic_DNA"/>
</dbReference>
<dbReference type="PANTHER" id="PTHR33923">
    <property type="entry name" value="CALMODULIN-BINDING PROTEIN-RELATED"/>
    <property type="match status" value="1"/>
</dbReference>
<comment type="caution">
    <text evidence="3">The sequence shown here is derived from an EMBL/GenBank/DDBJ whole genome shotgun (WGS) entry which is preliminary data.</text>
</comment>
<gene>
    <name evidence="3" type="ORF">P3X46_001779</name>
</gene>
<feature type="compositionally biased region" description="Polar residues" evidence="1">
    <location>
        <begin position="118"/>
        <end position="129"/>
    </location>
</feature>
<keyword evidence="4" id="KW-1185">Reference proteome</keyword>
<proteinExistence type="predicted"/>
<feature type="compositionally biased region" description="Acidic residues" evidence="1">
    <location>
        <begin position="748"/>
        <end position="757"/>
    </location>
</feature>
<name>A0ABQ9NDJ3_HEVBR</name>
<evidence type="ECO:0000313" key="4">
    <source>
        <dbReference type="Proteomes" id="UP001174677"/>
    </source>
</evidence>
<feature type="domain" description="Calmodulin-binding" evidence="2">
    <location>
        <begin position="851"/>
        <end position="967"/>
    </location>
</feature>
<dbReference type="SMART" id="SM01054">
    <property type="entry name" value="CaM_binding"/>
    <property type="match status" value="1"/>
</dbReference>
<sequence length="993" mass="110568">MVQRKVPSKLGIQADHVKSEKLLGNLKPTSCQHQDGKNRGPDMKKKMKRSRSIKLSDIESLDSSPLRKTMSQPGKPPILNASTTAATPQKQQPMRTTGGSPNYMKATTSSEARKERSQVSSLNATTASDCKNLRRRNSSNSKLSSASSNRPTRTLTRSSSLKLVRTLTKSPSFKPVRSAAKKCSRVALCADMDSQKATCSSTLKDSKFPAYLMLNPGGNEAEGTSVLKVCPYTYCSLNGHHHSPLPPLKCFLKARRRSLKVQKSAKLEALSPRRAKAFGDGTEEIRSQLLIFSDDKPPHKEVDSIDSATIPVVKEVDVDFFVEIYAKNTAVGPEATEKHTVEDDESNIGFAREPNKGDNECSFHGGEEAAAEQENMEQVDGNLLDASPHLETDFEENCGQKNYSYPAEIWMTEDVIEEQKAEDVDAEYPPILFQEEGRTERCDNESHIEEVHASMEEDDSISNDSEMEWEEEQFSTSGFDAEVHYLDKSDKESCISDDCLSDIKKFNLTEEPENIRSDDTVSNCTEEILADEVLKELLEEEPASFDTHWIDSDSESEGTLQTWEIHEDTRADGDLTYDEQVSSIEYAFEEPTAVEEKSEDAEKDSTGAVTASASVEEPIVESTAVDENNQEDGVYETEHGIFEKNPRLRDAEKDCNSSITTEALNGYQEDKSLQAEDKIELLQGQIVYSQSFDEMGNAETNEVQMSREMESDQNMAIIASSIEEKQVANDELSMGIQISDSSQSSSEADQDDTEDNDNQNQITAEDSSSSEQLLGQHILAKDGQNENQNLLGEYQGGANKFKVQTSNNSEEQIDSSIRQISSARCHTGQVEKMEVEVCNQLDTAETIFAANDGISAGSRSKFLHKGSNSSQVHACAFNNGKWMIKCKKPIMDLEEERKFNPREPNFLPLVPDPEAEKVDLRHQIMDDRKNAEEWMLDYALQQAVTKLAPARKRKVALLVEAFETVLPIPNYETHIRQAPAAFCHTTRPIQACS</sequence>
<feature type="compositionally biased region" description="Polar residues" evidence="1">
    <location>
        <begin position="151"/>
        <end position="161"/>
    </location>
</feature>
<evidence type="ECO:0000256" key="1">
    <source>
        <dbReference type="SAM" id="MobiDB-lite"/>
    </source>
</evidence>
<dbReference type="Proteomes" id="UP001174677">
    <property type="component" value="Chromosome 1"/>
</dbReference>
<dbReference type="Pfam" id="PF07839">
    <property type="entry name" value="CaM_binding"/>
    <property type="match status" value="1"/>
</dbReference>
<feature type="compositionally biased region" description="Polar residues" evidence="1">
    <location>
        <begin position="80"/>
        <end position="110"/>
    </location>
</feature>
<feature type="compositionally biased region" description="Low complexity" evidence="1">
    <location>
        <begin position="138"/>
        <end position="150"/>
    </location>
</feature>
<protein>
    <recommendedName>
        <fullName evidence="2">Calmodulin-binding domain-containing protein</fullName>
    </recommendedName>
</protein>
<accession>A0ABQ9NDJ3</accession>
<dbReference type="InterPro" id="IPR012417">
    <property type="entry name" value="CaM-bd_dom_pln"/>
</dbReference>
<feature type="compositionally biased region" description="Basic and acidic residues" evidence="1">
    <location>
        <begin position="34"/>
        <end position="44"/>
    </location>
</feature>
<evidence type="ECO:0000313" key="3">
    <source>
        <dbReference type="EMBL" id="KAJ9190594.1"/>
    </source>
</evidence>
<dbReference type="InterPro" id="IPR044681">
    <property type="entry name" value="PICBP-like"/>
</dbReference>
<feature type="region of interest" description="Disordered" evidence="1">
    <location>
        <begin position="590"/>
        <end position="613"/>
    </location>
</feature>
<evidence type="ECO:0000259" key="2">
    <source>
        <dbReference type="SMART" id="SM01054"/>
    </source>
</evidence>
<dbReference type="PANTHER" id="PTHR33923:SF2">
    <property type="entry name" value="CALMODULIN-BINDING PROTEIN-RELATED"/>
    <property type="match status" value="1"/>
</dbReference>